<comment type="caution">
    <text evidence="2">The sequence shown here is derived from an EMBL/GenBank/DDBJ whole genome shotgun (WGS) entry which is preliminary data.</text>
</comment>
<evidence type="ECO:0000313" key="2">
    <source>
        <dbReference type="EMBL" id="TCO59509.1"/>
    </source>
</evidence>
<accession>A0A4R2JRM6</accession>
<feature type="transmembrane region" description="Helical" evidence="1">
    <location>
        <begin position="28"/>
        <end position="47"/>
    </location>
</feature>
<dbReference type="Proteomes" id="UP000295680">
    <property type="component" value="Unassembled WGS sequence"/>
</dbReference>
<feature type="transmembrane region" description="Helical" evidence="1">
    <location>
        <begin position="53"/>
        <end position="81"/>
    </location>
</feature>
<reference evidence="2 3" key="1">
    <citation type="submission" date="2019-03" db="EMBL/GenBank/DDBJ databases">
        <title>Genomic Encyclopedia of Type Strains, Phase IV (KMG-IV): sequencing the most valuable type-strain genomes for metagenomic binning, comparative biology and taxonomic classification.</title>
        <authorList>
            <person name="Goeker M."/>
        </authorList>
    </citation>
    <scope>NUCLEOTIDE SEQUENCE [LARGE SCALE GENOMIC DNA]</scope>
    <source>
        <strain evidence="2 3">DSM 45934</strain>
    </source>
</reference>
<dbReference type="EMBL" id="SLWS01000004">
    <property type="protein sequence ID" value="TCO59509.1"/>
    <property type="molecule type" value="Genomic_DNA"/>
</dbReference>
<feature type="transmembrane region" description="Helical" evidence="1">
    <location>
        <begin position="244"/>
        <end position="263"/>
    </location>
</feature>
<dbReference type="AlphaFoldDB" id="A0A4R2JRM6"/>
<protein>
    <recommendedName>
        <fullName evidence="4">ABC-2 type transport system permease protein</fullName>
    </recommendedName>
</protein>
<dbReference type="RefSeq" id="WP_132117458.1">
    <property type="nucleotide sequence ID" value="NZ_SLWS01000004.1"/>
</dbReference>
<keyword evidence="1" id="KW-0472">Membrane</keyword>
<name>A0A4R2JRM6_9PSEU</name>
<evidence type="ECO:0008006" key="4">
    <source>
        <dbReference type="Google" id="ProtNLM"/>
    </source>
</evidence>
<feature type="transmembrane region" description="Helical" evidence="1">
    <location>
        <begin position="216"/>
        <end position="235"/>
    </location>
</feature>
<proteinExistence type="predicted"/>
<feature type="transmembrane region" description="Helical" evidence="1">
    <location>
        <begin position="171"/>
        <end position="196"/>
    </location>
</feature>
<keyword evidence="1" id="KW-1133">Transmembrane helix</keyword>
<sequence length="264" mass="27649">MTTVDTAVSSHMAPLVGREARRLARHPALWLVPAVVIVTSAVDTASGGRTAGYWYGTIFIAVAFFGPMFVLFAANLVASSARRSRAEEMLNVTPTTDTRRTWAMSLGVALPLAGAGAIGAGAMALIDSVTTIPPKDLLTAAELAQIPPVLAGAGLLGVLTARWLPFAGGVLITFVVATLGGIVLFGRFDSGIWWMWWTTETTIGERAPAAVPGDPWLHVAYLAGLCACAAVAAVYRDRAQWPRLALVGGPVLAATLTLGWLQLS</sequence>
<keyword evidence="1" id="KW-0812">Transmembrane</keyword>
<organism evidence="2 3">
    <name type="scientific">Actinocrispum wychmicini</name>
    <dbReference type="NCBI Taxonomy" id="1213861"/>
    <lineage>
        <taxon>Bacteria</taxon>
        <taxon>Bacillati</taxon>
        <taxon>Actinomycetota</taxon>
        <taxon>Actinomycetes</taxon>
        <taxon>Pseudonocardiales</taxon>
        <taxon>Pseudonocardiaceae</taxon>
        <taxon>Actinocrispum</taxon>
    </lineage>
</organism>
<feature type="transmembrane region" description="Helical" evidence="1">
    <location>
        <begin position="146"/>
        <end position="164"/>
    </location>
</feature>
<feature type="transmembrane region" description="Helical" evidence="1">
    <location>
        <begin position="102"/>
        <end position="126"/>
    </location>
</feature>
<dbReference type="OrthoDB" id="5183348at2"/>
<evidence type="ECO:0000313" key="3">
    <source>
        <dbReference type="Proteomes" id="UP000295680"/>
    </source>
</evidence>
<evidence type="ECO:0000256" key="1">
    <source>
        <dbReference type="SAM" id="Phobius"/>
    </source>
</evidence>
<keyword evidence="3" id="KW-1185">Reference proteome</keyword>
<gene>
    <name evidence="2" type="ORF">EV192_104351</name>
</gene>